<proteinExistence type="predicted"/>
<dbReference type="AlphaFoldDB" id="A0ABD3QK65"/>
<organism evidence="2 3">
    <name type="scientific">Cyclotella atomus</name>
    <dbReference type="NCBI Taxonomy" id="382360"/>
    <lineage>
        <taxon>Eukaryota</taxon>
        <taxon>Sar</taxon>
        <taxon>Stramenopiles</taxon>
        <taxon>Ochrophyta</taxon>
        <taxon>Bacillariophyta</taxon>
        <taxon>Coscinodiscophyceae</taxon>
        <taxon>Thalassiosirophycidae</taxon>
        <taxon>Stephanodiscales</taxon>
        <taxon>Stephanodiscaceae</taxon>
        <taxon>Cyclotella</taxon>
    </lineage>
</organism>
<name>A0ABD3QK65_9STRA</name>
<keyword evidence="3" id="KW-1185">Reference proteome</keyword>
<evidence type="ECO:0000313" key="3">
    <source>
        <dbReference type="Proteomes" id="UP001530400"/>
    </source>
</evidence>
<evidence type="ECO:0000256" key="1">
    <source>
        <dbReference type="SAM" id="MobiDB-lite"/>
    </source>
</evidence>
<reference evidence="2 3" key="1">
    <citation type="submission" date="2024-10" db="EMBL/GenBank/DDBJ databases">
        <title>Updated reference genomes for cyclostephanoid diatoms.</title>
        <authorList>
            <person name="Roberts W.R."/>
            <person name="Alverson A.J."/>
        </authorList>
    </citation>
    <scope>NUCLEOTIDE SEQUENCE [LARGE SCALE GENOMIC DNA]</scope>
    <source>
        <strain evidence="2 3">AJA010-31</strain>
    </source>
</reference>
<accession>A0ABD3QK65</accession>
<sequence>MPKVVEESPRAKRAASNMLDTPHLGIPYHMRGSKYTMEEADDRTMQAGVRNLWKELEAKKQTRNPSSAAAMPTIEAAPPESAPPAAAAAAADPTPLRPRVLMEELTSQQSAKPKKTRKTSLAVQQERVNALARKTVEKEARKMATRLWAMQSEKKKRGDNDFMSIEQVRERVVAEYGTAPCIATIYNDLKEGRVGQSPKKRPGNSKISDSDWVNVCAAFVSLVQINQLNRDDGKNNQKDLGAKIAAVFGNRHSAQHLIERCLKDTAVNLLATKGNMQEHRRILWNTYRNLELWFNTWEDNLAELGFAKFDEETKACKVHDNQLARILNIDESAIVVLMFGFDEPTEKGCTFEANPKGGMNDERFYQDIVICIMPLFPDMKDEPGYRVILKVDSGVGRDFLWLLAQTRVHGLYIYPEGFEDGSREDG</sequence>
<evidence type="ECO:0000313" key="2">
    <source>
        <dbReference type="EMBL" id="KAL3800582.1"/>
    </source>
</evidence>
<dbReference type="EMBL" id="JALLPJ020000156">
    <property type="protein sequence ID" value="KAL3800582.1"/>
    <property type="molecule type" value="Genomic_DNA"/>
</dbReference>
<protein>
    <submittedName>
        <fullName evidence="2">Uncharacterized protein</fullName>
    </submittedName>
</protein>
<gene>
    <name evidence="2" type="ORF">ACHAWO_009826</name>
</gene>
<dbReference type="Proteomes" id="UP001530400">
    <property type="component" value="Unassembled WGS sequence"/>
</dbReference>
<comment type="caution">
    <text evidence="2">The sequence shown here is derived from an EMBL/GenBank/DDBJ whole genome shotgun (WGS) entry which is preliminary data.</text>
</comment>
<feature type="region of interest" description="Disordered" evidence="1">
    <location>
        <begin position="1"/>
        <end position="29"/>
    </location>
</feature>
<feature type="compositionally biased region" description="Basic and acidic residues" evidence="1">
    <location>
        <begin position="1"/>
        <end position="10"/>
    </location>
</feature>